<dbReference type="HOGENOM" id="CLU_3200134_0_0_11"/>
<protein>
    <submittedName>
        <fullName evidence="1">Uncharacterized protein</fullName>
    </submittedName>
</protein>
<proteinExistence type="predicted"/>
<sequence length="45" mass="4532" precursor="true">MPALHTVLARLRGHALLAVLTAAVVAVTADEAAHTLATRTAGGSR</sequence>
<dbReference type="KEGG" id="fsy:FsymDg_1282"/>
<dbReference type="RefSeq" id="WP_013872741.1">
    <property type="nucleotide sequence ID" value="NZ_CAAAFP010000091.1"/>
</dbReference>
<keyword evidence="2" id="KW-1185">Reference proteome</keyword>
<accession>F8B0E1</accession>
<dbReference type="EMBL" id="CP002801">
    <property type="protein sequence ID" value="AEH08767.1"/>
    <property type="molecule type" value="Genomic_DNA"/>
</dbReference>
<reference evidence="1 2" key="1">
    <citation type="submission" date="2011-05" db="EMBL/GenBank/DDBJ databases">
        <title>Complete sequence of chromosome of Frankia symbiont of Datisca glomerata.</title>
        <authorList>
            <consortium name="US DOE Joint Genome Institute"/>
            <person name="Lucas S."/>
            <person name="Han J."/>
            <person name="Lapidus A."/>
            <person name="Cheng J.-F."/>
            <person name="Goodwin L."/>
            <person name="Pitluck S."/>
            <person name="Peters L."/>
            <person name="Mikhailova N."/>
            <person name="Chertkov O."/>
            <person name="Teshima H."/>
            <person name="Han C."/>
            <person name="Tapia R."/>
            <person name="Land M."/>
            <person name="Hauser L."/>
            <person name="Kyrpides N."/>
            <person name="Ivanova N."/>
            <person name="Pagani I."/>
            <person name="Berry A."/>
            <person name="Pawlowski K."/>
            <person name="Persson T."/>
            <person name="Vanden Heuvel B."/>
            <person name="Benson D."/>
            <person name="Woyke T."/>
        </authorList>
    </citation>
    <scope>NUCLEOTIDE SEQUENCE [LARGE SCALE GENOMIC DNA]</scope>
    <source>
        <strain evidence="2">4085684</strain>
    </source>
</reference>
<evidence type="ECO:0000313" key="1">
    <source>
        <dbReference type="EMBL" id="AEH08767.1"/>
    </source>
</evidence>
<organism evidence="1 2">
    <name type="scientific">Candidatus Protofrankia datiscae</name>
    <dbReference type="NCBI Taxonomy" id="2716812"/>
    <lineage>
        <taxon>Bacteria</taxon>
        <taxon>Bacillati</taxon>
        <taxon>Actinomycetota</taxon>
        <taxon>Actinomycetes</taxon>
        <taxon>Frankiales</taxon>
        <taxon>Frankiaceae</taxon>
        <taxon>Protofrankia</taxon>
    </lineage>
</organism>
<dbReference type="Proteomes" id="UP000001549">
    <property type="component" value="Chromosome"/>
</dbReference>
<gene>
    <name evidence="1" type="ordered locus">FsymDg_1282</name>
</gene>
<name>F8B0E1_9ACTN</name>
<evidence type="ECO:0000313" key="2">
    <source>
        <dbReference type="Proteomes" id="UP000001549"/>
    </source>
</evidence>
<dbReference type="STRING" id="656024.FsymDg_1282"/>
<dbReference type="AlphaFoldDB" id="F8B0E1"/>